<feature type="compositionally biased region" description="Basic and acidic residues" evidence="1">
    <location>
        <begin position="495"/>
        <end position="508"/>
    </location>
</feature>
<feature type="region of interest" description="Disordered" evidence="1">
    <location>
        <begin position="1"/>
        <end position="85"/>
    </location>
</feature>
<feature type="compositionally biased region" description="Polar residues" evidence="1">
    <location>
        <begin position="425"/>
        <end position="436"/>
    </location>
</feature>
<organism evidence="2">
    <name type="scientific">Dichomitus squalens</name>
    <dbReference type="NCBI Taxonomy" id="114155"/>
    <lineage>
        <taxon>Eukaryota</taxon>
        <taxon>Fungi</taxon>
        <taxon>Dikarya</taxon>
        <taxon>Basidiomycota</taxon>
        <taxon>Agaricomycotina</taxon>
        <taxon>Agaricomycetes</taxon>
        <taxon>Polyporales</taxon>
        <taxon>Polyporaceae</taxon>
        <taxon>Dichomitus</taxon>
    </lineage>
</organism>
<evidence type="ECO:0000256" key="1">
    <source>
        <dbReference type="SAM" id="MobiDB-lite"/>
    </source>
</evidence>
<feature type="compositionally biased region" description="Basic and acidic residues" evidence="1">
    <location>
        <begin position="752"/>
        <end position="764"/>
    </location>
</feature>
<feature type="compositionally biased region" description="Low complexity" evidence="1">
    <location>
        <begin position="545"/>
        <end position="584"/>
    </location>
</feature>
<proteinExistence type="predicted"/>
<feature type="compositionally biased region" description="Low complexity" evidence="1">
    <location>
        <begin position="606"/>
        <end position="615"/>
    </location>
</feature>
<feature type="compositionally biased region" description="Low complexity" evidence="1">
    <location>
        <begin position="333"/>
        <end position="343"/>
    </location>
</feature>
<dbReference type="AlphaFoldDB" id="A0A4Q9MLV3"/>
<feature type="region of interest" description="Disordered" evidence="1">
    <location>
        <begin position="305"/>
        <end position="845"/>
    </location>
</feature>
<dbReference type="EMBL" id="ML143420">
    <property type="protein sequence ID" value="TBU28620.1"/>
    <property type="molecule type" value="Genomic_DNA"/>
</dbReference>
<gene>
    <name evidence="2" type="ORF">BD311DRAFT_319608</name>
</gene>
<accession>A0A4Q9MLV3</accession>
<feature type="compositionally biased region" description="Pro residues" evidence="1">
    <location>
        <begin position="160"/>
        <end position="174"/>
    </location>
</feature>
<feature type="compositionally biased region" description="Polar residues" evidence="1">
    <location>
        <begin position="684"/>
        <end position="693"/>
    </location>
</feature>
<protein>
    <submittedName>
        <fullName evidence="2">Uncharacterized protein</fullName>
    </submittedName>
</protein>
<evidence type="ECO:0000313" key="2">
    <source>
        <dbReference type="EMBL" id="TBU28620.1"/>
    </source>
</evidence>
<dbReference type="Proteomes" id="UP000292957">
    <property type="component" value="Unassembled WGS sequence"/>
</dbReference>
<feature type="compositionally biased region" description="Basic and acidic residues" evidence="1">
    <location>
        <begin position="445"/>
        <end position="458"/>
    </location>
</feature>
<name>A0A4Q9MLV3_9APHY</name>
<reference evidence="2" key="1">
    <citation type="submission" date="2019-01" db="EMBL/GenBank/DDBJ databases">
        <title>Draft genome sequences of three monokaryotic isolates of the white-rot basidiomycete fungus Dichomitus squalens.</title>
        <authorList>
            <consortium name="DOE Joint Genome Institute"/>
            <person name="Lopez S.C."/>
            <person name="Andreopoulos B."/>
            <person name="Pangilinan J."/>
            <person name="Lipzen A."/>
            <person name="Riley R."/>
            <person name="Ahrendt S."/>
            <person name="Ng V."/>
            <person name="Barry K."/>
            <person name="Daum C."/>
            <person name="Grigoriev I.V."/>
            <person name="Hilden K.S."/>
            <person name="Makela M.R."/>
            <person name="de Vries R.P."/>
        </authorList>
    </citation>
    <scope>NUCLEOTIDE SEQUENCE [LARGE SCALE GENOMIC DNA]</scope>
    <source>
        <strain evidence="2">OM18370.1</strain>
    </source>
</reference>
<sequence>MAYSQKRPAGGRAKNDKDGGGGGGAGGRSSDASGGSGGNGRLDAPTAARPRGMSDASYMRGASDGGGSNTRGFARGVAPSAASSNTSESLFVLADLQEFGIPGQQMPLPSAAALASLADAATWSPPVSSSRRLSDTSMVLPSMDEETYLDFTPGTTPVTPVRPPPPSLPLPSPPQQRLELPDPRRAGSLGTLSALPARSSEHLPIKSLPIPRPRRMESMDSVSSSRSRHGARSAPSPPPDYGVAPDSRPFSVMSQSTEQDLLAIAEMLSPAVDVSTMEMEPIPEGPSEELDSFDDMFADEITASRAIRDSFGTVPSDYSQRSSHRDSRTSNLSVSVYSDSDGGSYMGDEFPDPALLSPPSHRGNRGFQLHRGSLIPPPLDDSRSLSSSTSYSSLRTPSLSRTSSLAYLASPPVSPTSPHAPSDTAGPSSPSVSNPNAKLLGIIEESLHAEEAGGEHYHSRNTSEATETFILEDYLNDEETPQRQEFPSRSAHAYANHDEERQPSRSESRQGAMRSPSGSHHKGQPYSPLRSPAMSRSESRTDSYRTASRSPQPARRPPALHLQISGPAASPASAPPAELAATSPFGAQPFRPQRRSTQALPPQPRLPLAAQLGQASPVVDDRRDSAPYAREMQSPFGNLRSPPLSLPYSSGSREPYTPHTPRFASPSDYSPDATSPPPLFADRPSSSLANSVLHQPARPEIKKAKSSSNIPPVPLSPVMSVDSDVSSNDKRSVKSGIGKLFGKNGSSTGSDKSLKEAKKSKDPSARYSSTSSTDSNVTLADPKAEAKRLKKEAAKARTERLAQDLADKAKRRAEEAKTAKASYVKQKSQRPWEESGGLYEGISYF</sequence>
<feature type="compositionally biased region" description="Low complexity" evidence="1">
    <location>
        <begin position="639"/>
        <end position="652"/>
    </location>
</feature>
<feature type="compositionally biased region" description="Low complexity" evidence="1">
    <location>
        <begin position="384"/>
        <end position="405"/>
    </location>
</feature>
<dbReference type="OrthoDB" id="2757355at2759"/>
<feature type="compositionally biased region" description="Basic and acidic residues" evidence="1">
    <location>
        <begin position="782"/>
        <end position="818"/>
    </location>
</feature>
<feature type="compositionally biased region" description="Low complexity" evidence="1">
    <location>
        <begin position="716"/>
        <end position="726"/>
    </location>
</feature>
<feature type="region of interest" description="Disordered" evidence="1">
    <location>
        <begin position="144"/>
        <end position="255"/>
    </location>
</feature>